<dbReference type="GO" id="GO:0005886">
    <property type="term" value="C:plasma membrane"/>
    <property type="evidence" value="ECO:0007669"/>
    <property type="project" value="UniProtKB-SubCell"/>
</dbReference>
<dbReference type="NCBIfam" id="TIGR00494">
    <property type="entry name" value="crcB"/>
    <property type="match status" value="1"/>
</dbReference>
<keyword evidence="10" id="KW-0813">Transport</keyword>
<protein>
    <recommendedName>
        <fullName evidence="10">Fluoride-specific ion channel FluC</fullName>
    </recommendedName>
</protein>
<proteinExistence type="inferred from homology"/>
<keyword evidence="10" id="KW-0406">Ion transport</keyword>
<feature type="transmembrane region" description="Helical" evidence="10">
    <location>
        <begin position="95"/>
        <end position="116"/>
    </location>
</feature>
<comment type="catalytic activity">
    <reaction evidence="8">
        <text>fluoride(in) = fluoride(out)</text>
        <dbReference type="Rhea" id="RHEA:76159"/>
        <dbReference type="ChEBI" id="CHEBI:17051"/>
    </reaction>
    <physiologicalReaction direction="left-to-right" evidence="8">
        <dbReference type="Rhea" id="RHEA:76160"/>
    </physiologicalReaction>
</comment>
<dbReference type="GO" id="GO:0062054">
    <property type="term" value="F:fluoride channel activity"/>
    <property type="evidence" value="ECO:0007669"/>
    <property type="project" value="UniProtKB-UniRule"/>
</dbReference>
<comment type="activity regulation">
    <text evidence="10">Na(+) is not transported, but it plays an essential structural role and its presence is essential for fluoride channel function.</text>
</comment>
<gene>
    <name evidence="10 11" type="primary">crcB</name>
    <name evidence="10" type="synonym">fluC</name>
    <name evidence="11" type="ORF">KHX13_08845</name>
</gene>
<evidence type="ECO:0000256" key="2">
    <source>
        <dbReference type="ARBA" id="ARBA00022475"/>
    </source>
</evidence>
<keyword evidence="10" id="KW-0915">Sodium</keyword>
<keyword evidence="10" id="KW-0479">Metal-binding</keyword>
<comment type="caution">
    <text evidence="11">The sequence shown here is derived from an EMBL/GenBank/DDBJ whole genome shotgun (WGS) entry which is preliminary data.</text>
</comment>
<feature type="binding site" evidence="10">
    <location>
        <position position="70"/>
    </location>
    <ligand>
        <name>Na(+)</name>
        <dbReference type="ChEBI" id="CHEBI:29101"/>
        <note>structural</note>
    </ligand>
</feature>
<dbReference type="Pfam" id="PF02537">
    <property type="entry name" value="CRCB"/>
    <property type="match status" value="1"/>
</dbReference>
<evidence type="ECO:0000256" key="4">
    <source>
        <dbReference type="ARBA" id="ARBA00022989"/>
    </source>
</evidence>
<organism evidence="11 12">
    <name type="scientific">Acidaminococcus intestini</name>
    <dbReference type="NCBI Taxonomy" id="187327"/>
    <lineage>
        <taxon>Bacteria</taxon>
        <taxon>Bacillati</taxon>
        <taxon>Bacillota</taxon>
        <taxon>Negativicutes</taxon>
        <taxon>Acidaminococcales</taxon>
        <taxon>Acidaminococcaceae</taxon>
        <taxon>Acidaminococcus</taxon>
    </lineage>
</organism>
<evidence type="ECO:0000256" key="3">
    <source>
        <dbReference type="ARBA" id="ARBA00022692"/>
    </source>
</evidence>
<comment type="function">
    <text evidence="9 10">Fluoride-specific ion channel. Important for reducing fluoride concentration in the cell, thus reducing its toxicity.</text>
</comment>
<dbReference type="GO" id="GO:0140114">
    <property type="term" value="P:cellular detoxification of fluoride"/>
    <property type="evidence" value="ECO:0007669"/>
    <property type="project" value="UniProtKB-UniRule"/>
</dbReference>
<dbReference type="PANTHER" id="PTHR28259">
    <property type="entry name" value="FLUORIDE EXPORT PROTEIN 1-RELATED"/>
    <property type="match status" value="1"/>
</dbReference>
<accession>A0A943I2X6</accession>
<evidence type="ECO:0000256" key="6">
    <source>
        <dbReference type="ARBA" id="ARBA00023303"/>
    </source>
</evidence>
<feature type="binding site" evidence="10">
    <location>
        <position position="73"/>
    </location>
    <ligand>
        <name>Na(+)</name>
        <dbReference type="ChEBI" id="CHEBI:29101"/>
        <note>structural</note>
    </ligand>
</feature>
<evidence type="ECO:0000256" key="10">
    <source>
        <dbReference type="HAMAP-Rule" id="MF_00454"/>
    </source>
</evidence>
<feature type="transmembrane region" description="Helical" evidence="10">
    <location>
        <begin position="31"/>
        <end position="52"/>
    </location>
</feature>
<dbReference type="PANTHER" id="PTHR28259:SF1">
    <property type="entry name" value="FLUORIDE EXPORT PROTEIN 1-RELATED"/>
    <property type="match status" value="1"/>
</dbReference>
<dbReference type="HAMAP" id="MF_00454">
    <property type="entry name" value="FluC"/>
    <property type="match status" value="1"/>
</dbReference>
<evidence type="ECO:0000256" key="5">
    <source>
        <dbReference type="ARBA" id="ARBA00023136"/>
    </source>
</evidence>
<reference evidence="11" key="1">
    <citation type="submission" date="2021-02" db="EMBL/GenBank/DDBJ databases">
        <title>Infant gut strain persistence is associated with maternal origin, phylogeny, and functional potential including surface adhesion and iron acquisition.</title>
        <authorList>
            <person name="Lou Y.C."/>
        </authorList>
    </citation>
    <scope>NUCLEOTIDE SEQUENCE</scope>
    <source>
        <strain evidence="11">L3_106_000M1_dasL3_106_000M1_concoct_15</strain>
    </source>
</reference>
<keyword evidence="2 10" id="KW-1003">Cell membrane</keyword>
<evidence type="ECO:0000256" key="9">
    <source>
        <dbReference type="ARBA" id="ARBA00049940"/>
    </source>
</evidence>
<feature type="transmembrane region" description="Helical" evidence="10">
    <location>
        <begin position="59"/>
        <end position="80"/>
    </location>
</feature>
<evidence type="ECO:0000256" key="8">
    <source>
        <dbReference type="ARBA" id="ARBA00035585"/>
    </source>
</evidence>
<dbReference type="AlphaFoldDB" id="A0A943I2X6"/>
<evidence type="ECO:0000313" key="12">
    <source>
        <dbReference type="Proteomes" id="UP000754226"/>
    </source>
</evidence>
<keyword evidence="5 10" id="KW-0472">Membrane</keyword>
<comment type="subcellular location">
    <subcellularLocation>
        <location evidence="1 10">Cell membrane</location>
        <topology evidence="1 10">Multi-pass membrane protein</topology>
    </subcellularLocation>
</comment>
<evidence type="ECO:0000313" key="11">
    <source>
        <dbReference type="EMBL" id="MBS5520399.1"/>
    </source>
</evidence>
<dbReference type="EMBL" id="JAGZCZ010000012">
    <property type="protein sequence ID" value="MBS5520399.1"/>
    <property type="molecule type" value="Genomic_DNA"/>
</dbReference>
<keyword evidence="4 10" id="KW-1133">Transmembrane helix</keyword>
<keyword evidence="3 10" id="KW-0812">Transmembrane</keyword>
<dbReference type="Proteomes" id="UP000754226">
    <property type="component" value="Unassembled WGS sequence"/>
</dbReference>
<evidence type="ECO:0000256" key="1">
    <source>
        <dbReference type="ARBA" id="ARBA00004651"/>
    </source>
</evidence>
<dbReference type="InterPro" id="IPR003691">
    <property type="entry name" value="FluC"/>
</dbReference>
<comment type="similarity">
    <text evidence="7 10">Belongs to the fluoride channel Fluc/FEX (TC 1.A.43) family.</text>
</comment>
<keyword evidence="6 10" id="KW-0407">Ion channel</keyword>
<name>A0A943I2X6_9FIRM</name>
<sequence>MSVLYVFLGGGLGAACRYGLSLMPVGMDFPAMTLLTNLLGALVIGAITELAAIHGTSGVFLLFWKTGFCGGFTTFSTFSLETVTLFYRGDLTKGFLYIALSVGLCLLGVLLGMGAVRGVLK</sequence>
<dbReference type="GO" id="GO:0046872">
    <property type="term" value="F:metal ion binding"/>
    <property type="evidence" value="ECO:0007669"/>
    <property type="project" value="UniProtKB-KW"/>
</dbReference>
<evidence type="ECO:0000256" key="7">
    <source>
        <dbReference type="ARBA" id="ARBA00035120"/>
    </source>
</evidence>